<evidence type="ECO:0000313" key="11">
    <source>
        <dbReference type="EMBL" id="RXG18344.1"/>
    </source>
</evidence>
<proteinExistence type="inferred from homology"/>
<dbReference type="SMART" id="SM00098">
    <property type="entry name" value="alkPPc"/>
    <property type="match status" value="1"/>
</dbReference>
<comment type="cofactor">
    <cofactor evidence="8">
        <name>Mg(2+)</name>
        <dbReference type="ChEBI" id="CHEBI:18420"/>
    </cofactor>
    <text evidence="8">Binds 1 Mg(2+) ion.</text>
</comment>
<feature type="binding site" evidence="8">
    <location>
        <position position="530"/>
    </location>
    <ligand>
        <name>Zn(2+)</name>
        <dbReference type="ChEBI" id="CHEBI:29105"/>
        <label>2</label>
    </ligand>
</feature>
<evidence type="ECO:0000256" key="2">
    <source>
        <dbReference type="ARBA" id="ARBA00022553"/>
    </source>
</evidence>
<evidence type="ECO:0000256" key="9">
    <source>
        <dbReference type="RuleBase" id="RU003946"/>
    </source>
</evidence>
<feature type="binding site" evidence="8">
    <location>
        <position position="482"/>
    </location>
    <ligand>
        <name>Mg(2+)</name>
        <dbReference type="ChEBI" id="CHEBI:18420"/>
    </ligand>
</feature>
<feature type="binding site" evidence="8">
    <location>
        <position position="529"/>
    </location>
    <ligand>
        <name>Zn(2+)</name>
        <dbReference type="ChEBI" id="CHEBI:29105"/>
        <label>2</label>
    </ligand>
</feature>
<evidence type="ECO:0000256" key="3">
    <source>
        <dbReference type="ARBA" id="ARBA00022723"/>
    </source>
</evidence>
<organism evidence="11 12">
    <name type="scientific">Leeuwenhoekiella aestuarii</name>
    <dbReference type="NCBI Taxonomy" id="2249426"/>
    <lineage>
        <taxon>Bacteria</taxon>
        <taxon>Pseudomonadati</taxon>
        <taxon>Bacteroidota</taxon>
        <taxon>Flavobacteriia</taxon>
        <taxon>Flavobacteriales</taxon>
        <taxon>Flavobacteriaceae</taxon>
        <taxon>Leeuwenhoekiella</taxon>
    </lineage>
</organism>
<dbReference type="GO" id="GO:0006629">
    <property type="term" value="P:lipid metabolic process"/>
    <property type="evidence" value="ECO:0007669"/>
    <property type="project" value="InterPro"/>
</dbReference>
<reference evidence="11 12" key="1">
    <citation type="submission" date="2018-07" db="EMBL/GenBank/DDBJ databases">
        <title>Leeuwenhoekiella genomics.</title>
        <authorList>
            <person name="Tahon G."/>
            <person name="Willems A."/>
        </authorList>
    </citation>
    <scope>NUCLEOTIDE SEQUENCE [LARGE SCALE GENOMIC DNA]</scope>
    <source>
        <strain evidence="11 12">R-50232</strain>
    </source>
</reference>
<dbReference type="PANTHER" id="PTHR11596:SF5">
    <property type="entry name" value="ALKALINE PHOSPHATASE"/>
    <property type="match status" value="1"/>
</dbReference>
<dbReference type="AlphaFoldDB" id="A0A4Q0NZG2"/>
<dbReference type="Pfam" id="PF00245">
    <property type="entry name" value="Alk_phosphatase"/>
    <property type="match status" value="3"/>
</dbReference>
<protein>
    <submittedName>
        <fullName evidence="11">Alkaline phosphatase</fullName>
    </submittedName>
</protein>
<dbReference type="Proteomes" id="UP000289821">
    <property type="component" value="Unassembled WGS sequence"/>
</dbReference>
<feature type="binding site" evidence="8">
    <location>
        <position position="487"/>
    </location>
    <ligand>
        <name>Zn(2+)</name>
        <dbReference type="ChEBI" id="CHEBI:29105"/>
        <label>2</label>
    </ligand>
</feature>
<evidence type="ECO:0000313" key="12">
    <source>
        <dbReference type="Proteomes" id="UP000289821"/>
    </source>
</evidence>
<dbReference type="InterPro" id="IPR001952">
    <property type="entry name" value="Alkaline_phosphatase"/>
</dbReference>
<evidence type="ECO:0000256" key="1">
    <source>
        <dbReference type="ARBA" id="ARBA00005984"/>
    </source>
</evidence>
<dbReference type="CDD" id="cd16012">
    <property type="entry name" value="ALP"/>
    <property type="match status" value="1"/>
</dbReference>
<evidence type="ECO:0000256" key="5">
    <source>
        <dbReference type="ARBA" id="ARBA00022833"/>
    </source>
</evidence>
<feature type="binding site" evidence="8">
    <location>
        <position position="286"/>
    </location>
    <ligand>
        <name>Mg(2+)</name>
        <dbReference type="ChEBI" id="CHEBI:18420"/>
    </ligand>
</feature>
<dbReference type="GO" id="GO:0046872">
    <property type="term" value="F:metal ion binding"/>
    <property type="evidence" value="ECO:0007669"/>
    <property type="project" value="UniProtKB-KW"/>
</dbReference>
<dbReference type="GO" id="GO:0008081">
    <property type="term" value="F:phosphoric diester hydrolase activity"/>
    <property type="evidence" value="ECO:0007669"/>
    <property type="project" value="InterPro"/>
</dbReference>
<comment type="caution">
    <text evidence="11">The sequence shown here is derived from an EMBL/GenBank/DDBJ whole genome shotgun (WGS) entry which is preliminary data.</text>
</comment>
<feature type="binding site" evidence="8">
    <location>
        <position position="286"/>
    </location>
    <ligand>
        <name>Zn(2+)</name>
        <dbReference type="ChEBI" id="CHEBI:29105"/>
        <label>2</label>
    </ligand>
</feature>
<evidence type="ECO:0000256" key="6">
    <source>
        <dbReference type="ARBA" id="ARBA00022842"/>
    </source>
</evidence>
<dbReference type="GO" id="GO:0004035">
    <property type="term" value="F:alkaline phosphatase activity"/>
    <property type="evidence" value="ECO:0007669"/>
    <property type="project" value="TreeGrafter"/>
</dbReference>
<keyword evidence="5 8" id="KW-0862">Zinc</keyword>
<dbReference type="InterPro" id="IPR017946">
    <property type="entry name" value="PLC-like_Pdiesterase_TIM-brl"/>
</dbReference>
<comment type="cofactor">
    <cofactor evidence="8">
        <name>Zn(2+)</name>
        <dbReference type="ChEBI" id="CHEBI:29105"/>
    </cofactor>
    <text evidence="8">Binds 2 Zn(2+) ions.</text>
</comment>
<evidence type="ECO:0000256" key="4">
    <source>
        <dbReference type="ARBA" id="ARBA00022801"/>
    </source>
</evidence>
<keyword evidence="6 8" id="KW-0460">Magnesium</keyword>
<keyword evidence="2" id="KW-0597">Phosphoprotein</keyword>
<dbReference type="Gene3D" id="3.40.720.10">
    <property type="entry name" value="Alkaline Phosphatase, subunit A"/>
    <property type="match status" value="1"/>
</dbReference>
<feature type="chain" id="PRO_5021015069" evidence="10">
    <location>
        <begin position="25"/>
        <end position="592"/>
    </location>
</feature>
<feature type="signal peptide" evidence="10">
    <location>
        <begin position="1"/>
        <end position="24"/>
    </location>
</feature>
<dbReference type="InterPro" id="IPR018299">
    <property type="entry name" value="Alkaline_phosphatase_AS"/>
</dbReference>
<dbReference type="SUPFAM" id="SSF51695">
    <property type="entry name" value="PLC-like phosphodiesterases"/>
    <property type="match status" value="1"/>
</dbReference>
<comment type="similarity">
    <text evidence="1 9">Belongs to the alkaline phosphatase family.</text>
</comment>
<keyword evidence="4" id="KW-0378">Hydrolase</keyword>
<feature type="binding site" evidence="8">
    <location>
        <position position="491"/>
    </location>
    <ligand>
        <name>Zn(2+)</name>
        <dbReference type="ChEBI" id="CHEBI:29105"/>
        <label>2</label>
    </ligand>
</feature>
<name>A0A4Q0NZG2_9FLAO</name>
<dbReference type="PRINTS" id="PR00113">
    <property type="entry name" value="ALKPHPHTASE"/>
</dbReference>
<gene>
    <name evidence="11" type="ORF">DSM04_101537</name>
</gene>
<keyword evidence="3 8" id="KW-0479">Metal-binding</keyword>
<keyword evidence="12" id="KW-1185">Reference proteome</keyword>
<evidence type="ECO:0000256" key="8">
    <source>
        <dbReference type="PIRSR" id="PIRSR601952-2"/>
    </source>
</evidence>
<dbReference type="InterPro" id="IPR017850">
    <property type="entry name" value="Alkaline_phosphatase_core_sf"/>
</dbReference>
<keyword evidence="10" id="KW-0732">Signal</keyword>
<dbReference type="SUPFAM" id="SSF53649">
    <property type="entry name" value="Alkaline phosphatase-like"/>
    <property type="match status" value="1"/>
</dbReference>
<evidence type="ECO:0000256" key="7">
    <source>
        <dbReference type="PIRSR" id="PIRSR601952-1"/>
    </source>
</evidence>
<dbReference type="PROSITE" id="PS00123">
    <property type="entry name" value="ALKALINE_PHOSPHATASE"/>
    <property type="match status" value="1"/>
</dbReference>
<evidence type="ECO:0000256" key="10">
    <source>
        <dbReference type="SAM" id="SignalP"/>
    </source>
</evidence>
<feature type="active site" description="Phosphoserine intermediate" evidence="7">
    <location>
        <position position="327"/>
    </location>
</feature>
<dbReference type="EMBL" id="QOVI01000001">
    <property type="protein sequence ID" value="RXG18344.1"/>
    <property type="molecule type" value="Genomic_DNA"/>
</dbReference>
<sequence length="592" mass="64841">MPKINSMKNRVLIFLLCVSIQSFAQQKASYNVHSHNDYAQEFPFWEAYIGGASSIEADVFLKNDTLFVTHTEDEISTENTLDQLYLQPLKKLSEEGKLRSLQVLIDIKSDAETTLEAVIKAIQSQELAHTDQLTFVISGNRPAAETYKNYPDFIQFDYQDLEDLDQVDLSKVALISVNYKDYSVWNGFGNMVAPELKKVKAAIAKAHAVNKKFRFWGSPDTKIAWTRFADLGVDFINTDTPGEAVTYLKTLDQNTYVNTQKIEVYQPEFQFDYETTPVNVILMIGDGTGLAQITSGQIANGGVLTVTQLKDIGFSKSASTDDLVTDSAAGATAMATGTKTHNRAIGVGPDDQPLQNITEILGAKGFATGLVTTDAIDGATPASFYAHRKERDDAQGILADLKGSEIDFFIAGGKSKAALLPDSYLIKDLTDFNTINEKTAVYVGDGKVPSIADGRGALLPNSVKQSLQILENTKKPFFMMIEAAQIDSNGHANNTSGIVQEMLDFDQTIAEVLKFADKTKNTLVVITADHETSGFGIISGDLKTGKLHGEFLTTNHTGIMVPVFAYGPQAQNFRGAYENTEIFDKILKALHP</sequence>
<accession>A0A4Q0NZG2</accession>
<dbReference type="PANTHER" id="PTHR11596">
    <property type="entry name" value="ALKALINE PHOSPHATASE"/>
    <property type="match status" value="1"/>
</dbReference>
<feature type="binding site" evidence="8">
    <location>
        <position position="380"/>
    </location>
    <ligand>
        <name>Mg(2+)</name>
        <dbReference type="ChEBI" id="CHEBI:18420"/>
    </ligand>
</feature>
<dbReference type="Gene3D" id="3.20.20.190">
    <property type="entry name" value="Phosphatidylinositol (PI) phosphodiesterase"/>
    <property type="match status" value="1"/>
</dbReference>